<feature type="compositionally biased region" description="Basic and acidic residues" evidence="1">
    <location>
        <begin position="1059"/>
        <end position="1085"/>
    </location>
</feature>
<keyword evidence="3" id="KW-1185">Reference proteome</keyword>
<organism evidence="2 3">
    <name type="scientific">Escovopsis weberi</name>
    <dbReference type="NCBI Taxonomy" id="150374"/>
    <lineage>
        <taxon>Eukaryota</taxon>
        <taxon>Fungi</taxon>
        <taxon>Dikarya</taxon>
        <taxon>Ascomycota</taxon>
        <taxon>Pezizomycotina</taxon>
        <taxon>Sordariomycetes</taxon>
        <taxon>Hypocreomycetidae</taxon>
        <taxon>Hypocreales</taxon>
        <taxon>Hypocreaceae</taxon>
        <taxon>Escovopsis</taxon>
    </lineage>
</organism>
<dbReference type="OrthoDB" id="5386574at2759"/>
<feature type="compositionally biased region" description="Acidic residues" evidence="1">
    <location>
        <begin position="1048"/>
        <end position="1058"/>
    </location>
</feature>
<feature type="compositionally biased region" description="Basic and acidic residues" evidence="1">
    <location>
        <begin position="879"/>
        <end position="891"/>
    </location>
</feature>
<feature type="compositionally biased region" description="Low complexity" evidence="1">
    <location>
        <begin position="1095"/>
        <end position="1106"/>
    </location>
</feature>
<dbReference type="AlphaFoldDB" id="A0A0M8N9D4"/>
<feature type="region of interest" description="Disordered" evidence="1">
    <location>
        <begin position="1"/>
        <end position="69"/>
    </location>
</feature>
<feature type="compositionally biased region" description="Polar residues" evidence="1">
    <location>
        <begin position="177"/>
        <end position="188"/>
    </location>
</feature>
<feature type="compositionally biased region" description="Acidic residues" evidence="1">
    <location>
        <begin position="892"/>
        <end position="911"/>
    </location>
</feature>
<feature type="compositionally biased region" description="Polar residues" evidence="1">
    <location>
        <begin position="625"/>
        <end position="634"/>
    </location>
</feature>
<feature type="compositionally biased region" description="Basic and acidic residues" evidence="1">
    <location>
        <begin position="927"/>
        <end position="939"/>
    </location>
</feature>
<feature type="compositionally biased region" description="Low complexity" evidence="1">
    <location>
        <begin position="413"/>
        <end position="425"/>
    </location>
</feature>
<evidence type="ECO:0000256" key="1">
    <source>
        <dbReference type="SAM" id="MobiDB-lite"/>
    </source>
</evidence>
<dbReference type="InterPro" id="IPR021582">
    <property type="entry name" value="Aim21"/>
</dbReference>
<evidence type="ECO:0000313" key="3">
    <source>
        <dbReference type="Proteomes" id="UP000053831"/>
    </source>
</evidence>
<protein>
    <submittedName>
        <fullName evidence="2">Midasin</fullName>
    </submittedName>
</protein>
<feature type="region of interest" description="Disordered" evidence="1">
    <location>
        <begin position="791"/>
        <end position="1170"/>
    </location>
</feature>
<feature type="compositionally biased region" description="Basic and acidic residues" evidence="1">
    <location>
        <begin position="450"/>
        <end position="462"/>
    </location>
</feature>
<feature type="compositionally biased region" description="Basic and acidic residues" evidence="1">
    <location>
        <begin position="647"/>
        <end position="658"/>
    </location>
</feature>
<dbReference type="Proteomes" id="UP000053831">
    <property type="component" value="Unassembled WGS sequence"/>
</dbReference>
<gene>
    <name evidence="2" type="ORF">ESCO_003832</name>
</gene>
<feature type="compositionally biased region" description="Basic and acidic residues" evidence="1">
    <location>
        <begin position="1123"/>
        <end position="1170"/>
    </location>
</feature>
<proteinExistence type="predicted"/>
<feature type="compositionally biased region" description="Basic residues" evidence="1">
    <location>
        <begin position="723"/>
        <end position="733"/>
    </location>
</feature>
<feature type="compositionally biased region" description="Basic and acidic residues" evidence="1">
    <location>
        <begin position="795"/>
        <end position="804"/>
    </location>
</feature>
<feature type="compositionally biased region" description="Polar residues" evidence="1">
    <location>
        <begin position="482"/>
        <end position="491"/>
    </location>
</feature>
<feature type="compositionally biased region" description="Basic and acidic residues" evidence="1">
    <location>
        <begin position="159"/>
        <end position="171"/>
    </location>
</feature>
<accession>A0A0M8N9D4</accession>
<reference evidence="2 3" key="1">
    <citation type="submission" date="2015-07" db="EMBL/GenBank/DDBJ databases">
        <title>The genome of the fungus Escovopsis weberi, a specialized disease agent of ant agriculture.</title>
        <authorList>
            <person name="de Man T.J."/>
            <person name="Stajich J.E."/>
            <person name="Kubicek C.P."/>
            <person name="Chenthamara K."/>
            <person name="Atanasova L."/>
            <person name="Druzhinina I.S."/>
            <person name="Birnbaum S."/>
            <person name="Barribeau S.M."/>
            <person name="Teiling C."/>
            <person name="Suen G."/>
            <person name="Currie C."/>
            <person name="Gerardo N.M."/>
        </authorList>
    </citation>
    <scope>NUCLEOTIDE SEQUENCE [LARGE SCALE GENOMIC DNA]</scope>
</reference>
<feature type="compositionally biased region" description="Basic and acidic residues" evidence="1">
    <location>
        <begin position="959"/>
        <end position="989"/>
    </location>
</feature>
<feature type="compositionally biased region" description="Basic and acidic residues" evidence="1">
    <location>
        <begin position="495"/>
        <end position="507"/>
    </location>
</feature>
<dbReference type="STRING" id="150374.A0A0M8N9D4"/>
<feature type="region of interest" description="Disordered" evidence="1">
    <location>
        <begin position="323"/>
        <end position="507"/>
    </location>
</feature>
<sequence length="1170" mass="126913">MTIPTVPAVPPRPSRSPTKESSPALPLAPPRPVNTRIERSRSPNPARFAQSPLNGGINPRTHSGSLLSLIGNEGELTGLNDFSGSQHMPSVGEEGMEYSVVAAEMSKGLEASPEQTRSVGDDIKLHAPRPSLPAESAKRRVMTVTRTNSDKAATLGFGKGEDRAASREPLRRKPSSAGFSTTSEQAQLFNEEHGIPEIGQRVPMNPHLGDVQAPSPAVGAEGHARHHSRKLSARSLPPGSYGMHGHGMTSQDELEKAYYKKHPEMLARDQHTPLHDRQNDFAMSSSDLNKLVRDTASRAADRASSVDYRGTPADEVAFRASEEYARRSSVEMAAQEEPTPRGRRRTIHIEEPKHSEYYQYGAEAESPVDNEDGEYNAPILASDEVDKEPKKAQHPVVRPRLERNDSSYSQDGRSTSRPRSRPTSTYNALPTFDHTRLENVEEYEPLFPDEAAKNEQDKPVERKSRHHFPSKDVWEDAPGSAFETTEVSTPDMNEEAPKRSSLIRDSRPITPAHAFALQQEQLAEKEAGSRKHNFLPLVEDRPRQEQQSPSKLANGRRFPSRDVWEDAPESSLYEAEVSQSKEHAARPGVPARPMKKTGELLRPPLPERPSSVVGLREDAVRAISAASSSPTHAHQSPAIPPRPARKASSDSKDDEASRQRAPAPAGTGRPVGGKIAALKAGFMSDLNKRLSQGPAPAKREEPAQEDAPAEQSEKVPLTDARKGRARGPQRRAPTRAPAVATIAEESVSKAETSAAVAAVLSVCLPQTIWSIDPEDGSLVFAAAAEVGELPPAEEISGKPAERALETSTEEAVVLEEKSQEREIVQVEQPSEHEVAQEEARAEEPRDASEAKEADEIEKIESRAELEKVEAYEAEVTEAVEEKGAEESKELKEAEDEDEDSEDEFESSDEFAEPAVTKDVEESQETEVAAKPEDSARLEEAAAIEIEEAREVEQETEQAEEPKESKESVETKESFATEESAKVEESKQPRTADGSAGSNPFGENDETEESEDFQEVDSEDGDEEPQGAKPNEGAAAGVLHGDRERVEEGAAEGAEEGAEEGVREGSEGAHAGGKDPAPRSELHKDPEEEEVRQEPALGIADAGAAEASGDRNGETPVQAAAVAEKAEERAEAAEVSKAVHETKADAVAEREAGAGKDDEEKAGEAVEHEAK</sequence>
<dbReference type="Pfam" id="PF11489">
    <property type="entry name" value="Aim21"/>
    <property type="match status" value="1"/>
</dbReference>
<evidence type="ECO:0000313" key="2">
    <source>
        <dbReference type="EMBL" id="KOS22720.1"/>
    </source>
</evidence>
<name>A0A0M8N9D4_ESCWE</name>
<comment type="caution">
    <text evidence="2">The sequence shown here is derived from an EMBL/GenBank/DDBJ whole genome shotgun (WGS) entry which is preliminary data.</text>
</comment>
<feature type="region of interest" description="Disordered" evidence="1">
    <location>
        <begin position="109"/>
        <end position="249"/>
    </location>
</feature>
<feature type="region of interest" description="Disordered" evidence="1">
    <location>
        <begin position="521"/>
        <end position="738"/>
    </location>
</feature>
<dbReference type="EMBL" id="LGSR01000002">
    <property type="protein sequence ID" value="KOS22720.1"/>
    <property type="molecule type" value="Genomic_DNA"/>
</dbReference>
<feature type="compositionally biased region" description="Basic and acidic residues" evidence="1">
    <location>
        <begin position="347"/>
        <end position="356"/>
    </location>
</feature>
<feature type="compositionally biased region" description="Basic and acidic residues" evidence="1">
    <location>
        <begin position="814"/>
        <end position="870"/>
    </location>
</feature>
<feature type="compositionally biased region" description="Acidic residues" evidence="1">
    <location>
        <begin position="1002"/>
        <end position="1024"/>
    </location>
</feature>